<evidence type="ECO:0000313" key="7">
    <source>
        <dbReference type="EMBL" id="KAK2179614.1"/>
    </source>
</evidence>
<dbReference type="GO" id="GO:0051537">
    <property type="term" value="F:2 iron, 2 sulfur cluster binding"/>
    <property type="evidence" value="ECO:0007669"/>
    <property type="project" value="UniProtKB-KW"/>
</dbReference>
<evidence type="ECO:0000256" key="1">
    <source>
        <dbReference type="ARBA" id="ARBA00022714"/>
    </source>
</evidence>
<keyword evidence="8" id="KW-1185">Reference proteome</keyword>
<dbReference type="EMBL" id="JAODUO010000481">
    <property type="protein sequence ID" value="KAK2179614.1"/>
    <property type="molecule type" value="Genomic_DNA"/>
</dbReference>
<dbReference type="InterPro" id="IPR054716">
    <property type="entry name" value="Sol_Rieske_ferrdox_dom"/>
</dbReference>
<dbReference type="SUPFAM" id="SSF50022">
    <property type="entry name" value="ISP domain"/>
    <property type="match status" value="1"/>
</dbReference>
<keyword evidence="4" id="KW-0411">Iron-sulfur</keyword>
<dbReference type="GO" id="GO:0046872">
    <property type="term" value="F:metal ion binding"/>
    <property type="evidence" value="ECO:0007669"/>
    <property type="project" value="UniProtKB-KW"/>
</dbReference>
<protein>
    <recommendedName>
        <fullName evidence="5">Rieske domain-containing protein</fullName>
    </recommendedName>
</protein>
<evidence type="ECO:0000256" key="3">
    <source>
        <dbReference type="ARBA" id="ARBA00023004"/>
    </source>
</evidence>
<dbReference type="CDD" id="cd03467">
    <property type="entry name" value="Rieske"/>
    <property type="match status" value="1"/>
</dbReference>
<evidence type="ECO:0000313" key="8">
    <source>
        <dbReference type="Proteomes" id="UP001209878"/>
    </source>
</evidence>
<comment type="caution">
    <text evidence="6">The sequence shown here is derived from an EMBL/GenBank/DDBJ whole genome shotgun (WGS) entry which is preliminary data.</text>
</comment>
<dbReference type="Gene3D" id="2.102.10.10">
    <property type="entry name" value="Rieske [2Fe-2S] iron-sulphur domain"/>
    <property type="match status" value="1"/>
</dbReference>
<dbReference type="InterPro" id="IPR017941">
    <property type="entry name" value="Rieske_2Fe-2S"/>
</dbReference>
<keyword evidence="3" id="KW-0408">Iron</keyword>
<keyword evidence="2" id="KW-0479">Metal-binding</keyword>
<gene>
    <name evidence="7" type="ORF">NP493_480g03019</name>
    <name evidence="6" type="ORF">NP493_5165g00000</name>
</gene>
<dbReference type="PROSITE" id="PS51296">
    <property type="entry name" value="RIESKE"/>
    <property type="match status" value="1"/>
</dbReference>
<dbReference type="PANTHER" id="PTHR21496:SF19">
    <property type="entry name" value="SI:CH211-212D10.2"/>
    <property type="match status" value="1"/>
</dbReference>
<dbReference type="AlphaFoldDB" id="A0AAD9IVV4"/>
<keyword evidence="1" id="KW-0001">2Fe-2S</keyword>
<accession>A0AAD9IVV4</accession>
<feature type="domain" description="Rieske" evidence="5">
    <location>
        <begin position="12"/>
        <end position="108"/>
    </location>
</feature>
<organism evidence="6 8">
    <name type="scientific">Ridgeia piscesae</name>
    <name type="common">Tubeworm</name>
    <dbReference type="NCBI Taxonomy" id="27915"/>
    <lineage>
        <taxon>Eukaryota</taxon>
        <taxon>Metazoa</taxon>
        <taxon>Spiralia</taxon>
        <taxon>Lophotrochozoa</taxon>
        <taxon>Annelida</taxon>
        <taxon>Polychaeta</taxon>
        <taxon>Sedentaria</taxon>
        <taxon>Canalipalpata</taxon>
        <taxon>Sabellida</taxon>
        <taxon>Siboglinidae</taxon>
        <taxon>Ridgeia</taxon>
    </lineage>
</organism>
<proteinExistence type="predicted"/>
<dbReference type="InterPro" id="IPR036922">
    <property type="entry name" value="Rieske_2Fe-2S_sf"/>
</dbReference>
<sequence>MAAAVGDWRLVGQEAALSSLTCRRLYARHGKSDDLVLVCVQGSFYAMEAWCSHMGGPLYQGDIEDFGDKLHVVCPWHGYTFDVRTGQNDLGIRQEVFQVKVEDSQVYVMYKCDLSTDPFS</sequence>
<dbReference type="EMBL" id="JAODUO010005165">
    <property type="protein sequence ID" value="KAK2141634.1"/>
    <property type="molecule type" value="Genomic_DNA"/>
</dbReference>
<dbReference type="Pfam" id="PF22543">
    <property type="entry name" value="Rieske_4"/>
    <property type="match status" value="1"/>
</dbReference>
<name>A0AAD9IVV4_RIDPI</name>
<evidence type="ECO:0000256" key="2">
    <source>
        <dbReference type="ARBA" id="ARBA00022723"/>
    </source>
</evidence>
<reference evidence="6" key="1">
    <citation type="journal article" date="2023" name="Mol. Biol. Evol.">
        <title>Third-Generation Sequencing Reveals the Adaptive Role of the Epigenome in Three Deep-Sea Polychaetes.</title>
        <authorList>
            <person name="Perez M."/>
            <person name="Aroh O."/>
            <person name="Sun Y."/>
            <person name="Lan Y."/>
            <person name="Juniper S.K."/>
            <person name="Young C.R."/>
            <person name="Angers B."/>
            <person name="Qian P.Y."/>
        </authorList>
    </citation>
    <scope>NUCLEOTIDE SEQUENCE</scope>
    <source>
        <strain evidence="6">R07B-5</strain>
    </source>
</reference>
<evidence type="ECO:0000259" key="5">
    <source>
        <dbReference type="PROSITE" id="PS51296"/>
    </source>
</evidence>
<evidence type="ECO:0000256" key="4">
    <source>
        <dbReference type="ARBA" id="ARBA00023014"/>
    </source>
</evidence>
<dbReference type="PANTHER" id="PTHR21496">
    <property type="entry name" value="FERREDOXIN-RELATED"/>
    <property type="match status" value="1"/>
</dbReference>
<evidence type="ECO:0000313" key="6">
    <source>
        <dbReference type="EMBL" id="KAK2141634.1"/>
    </source>
</evidence>
<dbReference type="Proteomes" id="UP001209878">
    <property type="component" value="Unassembled WGS sequence"/>
</dbReference>